<dbReference type="InterPro" id="IPR016166">
    <property type="entry name" value="FAD-bd_PCMH"/>
</dbReference>
<dbReference type="Gene3D" id="3.30.465.10">
    <property type="match status" value="1"/>
</dbReference>
<keyword evidence="2" id="KW-0560">Oxidoreductase</keyword>
<keyword evidence="1" id="KW-0285">Flavoprotein</keyword>
<reference evidence="4 5" key="1">
    <citation type="submission" date="2023-03" db="EMBL/GenBank/DDBJ databases">
        <title>Complete genome sequence of Tepidibacter sp. SWIR-1, isolated from a deep-sea hydrothermal vent.</title>
        <authorList>
            <person name="Li X."/>
        </authorList>
    </citation>
    <scope>NUCLEOTIDE SEQUENCE [LARGE SCALE GENOMIC DNA]</scope>
    <source>
        <strain evidence="4 5">SWIR-1</strain>
    </source>
</reference>
<name>A0ABY8EA64_9FIRM</name>
<evidence type="ECO:0000256" key="2">
    <source>
        <dbReference type="ARBA" id="ARBA00023002"/>
    </source>
</evidence>
<dbReference type="SUPFAM" id="SSF56176">
    <property type="entry name" value="FAD-binding/transporter-associated domain-like"/>
    <property type="match status" value="1"/>
</dbReference>
<evidence type="ECO:0000259" key="3">
    <source>
        <dbReference type="PROSITE" id="PS51387"/>
    </source>
</evidence>
<dbReference type="Proteomes" id="UP001222800">
    <property type="component" value="Chromosome"/>
</dbReference>
<dbReference type="InterPro" id="IPR005107">
    <property type="entry name" value="CO_DH_flav_C"/>
</dbReference>
<dbReference type="Pfam" id="PF00941">
    <property type="entry name" value="FAD_binding_5"/>
    <property type="match status" value="1"/>
</dbReference>
<dbReference type="Pfam" id="PF03450">
    <property type="entry name" value="CO_deh_flav_C"/>
    <property type="match status" value="1"/>
</dbReference>
<dbReference type="InterPro" id="IPR002346">
    <property type="entry name" value="Mopterin_DH_FAD-bd"/>
</dbReference>
<dbReference type="Gene3D" id="3.30.390.50">
    <property type="entry name" value="CO dehydrogenase flavoprotein, C-terminal domain"/>
    <property type="match status" value="1"/>
</dbReference>
<evidence type="ECO:0000256" key="1">
    <source>
        <dbReference type="ARBA" id="ARBA00022630"/>
    </source>
</evidence>
<dbReference type="InterPro" id="IPR036683">
    <property type="entry name" value="CO_DH_flav_C_dom_sf"/>
</dbReference>
<dbReference type="InterPro" id="IPR016169">
    <property type="entry name" value="FAD-bd_PCMH_sub2"/>
</dbReference>
<accession>A0ABY8EA64</accession>
<protein>
    <submittedName>
        <fullName evidence="4">FAD binding domain-containing protein</fullName>
    </submittedName>
</protein>
<proteinExistence type="predicted"/>
<dbReference type="RefSeq" id="WP_277731626.1">
    <property type="nucleotide sequence ID" value="NZ_CP120733.1"/>
</dbReference>
<evidence type="ECO:0000313" key="5">
    <source>
        <dbReference type="Proteomes" id="UP001222800"/>
    </source>
</evidence>
<dbReference type="EMBL" id="CP120733">
    <property type="protein sequence ID" value="WFD09691.1"/>
    <property type="molecule type" value="Genomic_DNA"/>
</dbReference>
<organism evidence="4 5">
    <name type="scientific">Tepidibacter hydrothermalis</name>
    <dbReference type="NCBI Taxonomy" id="3036126"/>
    <lineage>
        <taxon>Bacteria</taxon>
        <taxon>Bacillati</taxon>
        <taxon>Bacillota</taxon>
        <taxon>Clostridia</taxon>
        <taxon>Peptostreptococcales</taxon>
        <taxon>Peptostreptococcaceae</taxon>
        <taxon>Tepidibacter</taxon>
    </lineage>
</organism>
<dbReference type="InterPro" id="IPR051312">
    <property type="entry name" value="Diverse_Substr_Oxidored"/>
</dbReference>
<sequence length="262" mass="29368">MISIQNYVFPETVEEAYDTLKNKRNNTVLGGCSFLRMGSKNIGTAIDLSRLNLNYIKENDEIIEIGAMTTFREIETSPILTKYFNGVLSQSVKNIVGIQLRNNVTVGGTVYSKYGFSDLITALLSLDAQVVLYNAGKMSLEKFLEKDFEKDILTKIIILKNNRKAVFKSMRNSSSDYALLNVAVSKENKDFKIVVGARPQRAKIAKEASIYLGKSELTDEDIERTSSIAAKELTFGTNMRGSKEYREAICKVLVKRALMEVL</sequence>
<evidence type="ECO:0000313" key="4">
    <source>
        <dbReference type="EMBL" id="WFD09691.1"/>
    </source>
</evidence>
<dbReference type="InterPro" id="IPR036318">
    <property type="entry name" value="FAD-bd_PCMH-like_sf"/>
</dbReference>
<feature type="domain" description="FAD-binding PCMH-type" evidence="3">
    <location>
        <begin position="1"/>
        <end position="163"/>
    </location>
</feature>
<dbReference type="PROSITE" id="PS51387">
    <property type="entry name" value="FAD_PCMH"/>
    <property type="match status" value="1"/>
</dbReference>
<dbReference type="SUPFAM" id="SSF55447">
    <property type="entry name" value="CO dehydrogenase flavoprotein C-terminal domain-like"/>
    <property type="match status" value="1"/>
</dbReference>
<dbReference type="PANTHER" id="PTHR42659">
    <property type="entry name" value="XANTHINE DEHYDROGENASE SUBUNIT C-RELATED"/>
    <property type="match status" value="1"/>
</dbReference>
<dbReference type="SMART" id="SM01092">
    <property type="entry name" value="CO_deh_flav_C"/>
    <property type="match status" value="1"/>
</dbReference>
<keyword evidence="5" id="KW-1185">Reference proteome</keyword>
<gene>
    <name evidence="4" type="ORF">P4S50_15035</name>
</gene>
<dbReference type="PANTHER" id="PTHR42659:SF9">
    <property type="entry name" value="XANTHINE DEHYDROGENASE FAD-BINDING SUBUNIT XDHB-RELATED"/>
    <property type="match status" value="1"/>
</dbReference>